<dbReference type="GO" id="GO:0008080">
    <property type="term" value="F:N-acetyltransferase activity"/>
    <property type="evidence" value="ECO:0007669"/>
    <property type="project" value="TreeGrafter"/>
</dbReference>
<accession>G7W3L7</accession>
<evidence type="ECO:0000313" key="4">
    <source>
        <dbReference type="EMBL" id="AET58104.1"/>
    </source>
</evidence>
<dbReference type="PROSITE" id="PS51186">
    <property type="entry name" value="GNAT"/>
    <property type="match status" value="1"/>
</dbReference>
<evidence type="ECO:0000256" key="1">
    <source>
        <dbReference type="ARBA" id="ARBA00022679"/>
    </source>
</evidence>
<dbReference type="STRING" id="985665.HPL003_06705"/>
<evidence type="ECO:0000313" key="5">
    <source>
        <dbReference type="Proteomes" id="UP000005876"/>
    </source>
</evidence>
<reference evidence="5" key="1">
    <citation type="submission" date="2011-11" db="EMBL/GenBank/DDBJ databases">
        <title>Complete sequence of Paenibacillus terrae HPL-003.</title>
        <authorList>
            <person name="Shin S.H."/>
            <person name="Kim S."/>
            <person name="Kim J.Y."/>
        </authorList>
    </citation>
    <scope>NUCLEOTIDE SEQUENCE [LARGE SCALE GENOMIC DNA]</scope>
    <source>
        <strain evidence="5">HPL-003</strain>
    </source>
</reference>
<dbReference type="HOGENOM" id="CLU_013985_34_9_9"/>
<keyword evidence="1" id="KW-0808">Transferase</keyword>
<proteinExistence type="predicted"/>
<organism evidence="4 5">
    <name type="scientific">Paenibacillus terrae (strain HPL-003)</name>
    <dbReference type="NCBI Taxonomy" id="985665"/>
    <lineage>
        <taxon>Bacteria</taxon>
        <taxon>Bacillati</taxon>
        <taxon>Bacillota</taxon>
        <taxon>Bacilli</taxon>
        <taxon>Bacillales</taxon>
        <taxon>Paenibacillaceae</taxon>
        <taxon>Paenibacillus</taxon>
    </lineage>
</organism>
<dbReference type="OrthoDB" id="9792929at2"/>
<dbReference type="Pfam" id="PF00583">
    <property type="entry name" value="Acetyltransf_1"/>
    <property type="match status" value="1"/>
</dbReference>
<keyword evidence="2" id="KW-0012">Acyltransferase</keyword>
<protein>
    <recommendedName>
        <fullName evidence="3">N-acetyltransferase domain-containing protein</fullName>
    </recommendedName>
</protein>
<reference key="2">
    <citation type="submission" date="2011-11" db="EMBL/GenBank/DDBJ databases">
        <authorList>
            <person name="Shin S.H."/>
            <person name="Kim S."/>
            <person name="Kim J.Y."/>
        </authorList>
    </citation>
    <scope>NUCLEOTIDE SEQUENCE</scope>
    <source>
        <strain>HPL-003</strain>
    </source>
</reference>
<dbReference type="Proteomes" id="UP000005876">
    <property type="component" value="Chromosome"/>
</dbReference>
<sequence>MSLIVRNAEADDVNGLTELMYEYIVGFYKKPKPDVEKLHNLIHHLLEKQTGVQFVAEQDGELVGFATLYFTFSTMRADKTTIMNDLFVMEPYRDTEVETQLFLQCQRYSQDHGFAFMSWITAPDNHRAQRFFDKKGGVRGDWVNYSII</sequence>
<dbReference type="AlphaFoldDB" id="G7W3L7"/>
<dbReference type="SUPFAM" id="SSF55729">
    <property type="entry name" value="Acyl-CoA N-acyltransferases (Nat)"/>
    <property type="match status" value="1"/>
</dbReference>
<reference evidence="4 5" key="3">
    <citation type="journal article" date="2012" name="J. Bacteriol.">
        <title>Genome Sequence of Paenibacillus terrae HPL-003, a Xylanase-Producing Bacterium Isolated from Soil Found in Forest Residue.</title>
        <authorList>
            <person name="Shin S.H."/>
            <person name="Kim S."/>
            <person name="Kim J.Y."/>
            <person name="Song H.Y."/>
            <person name="Cho S.J."/>
            <person name="Kim D.R."/>
            <person name="Lee K.I."/>
            <person name="Lim H.K."/>
            <person name="Park N.J."/>
            <person name="Hwang I.T."/>
            <person name="Yang K.S."/>
        </authorList>
    </citation>
    <scope>NUCLEOTIDE SEQUENCE [LARGE SCALE GENOMIC DNA]</scope>
    <source>
        <strain evidence="4 5">HPL-003</strain>
    </source>
</reference>
<feature type="domain" description="N-acetyltransferase" evidence="3">
    <location>
        <begin position="3"/>
        <end position="148"/>
    </location>
</feature>
<gene>
    <name evidence="4" type="ordered locus">HPL003_06705</name>
</gene>
<evidence type="ECO:0000256" key="2">
    <source>
        <dbReference type="ARBA" id="ARBA00023315"/>
    </source>
</evidence>
<dbReference type="PANTHER" id="PTHR10545:SF29">
    <property type="entry name" value="GH14572P-RELATED"/>
    <property type="match status" value="1"/>
</dbReference>
<name>G7W3L7_PAETH</name>
<dbReference type="eggNOG" id="COG0456">
    <property type="taxonomic scope" value="Bacteria"/>
</dbReference>
<dbReference type="RefSeq" id="WP_014278853.1">
    <property type="nucleotide sequence ID" value="NC_016641.1"/>
</dbReference>
<dbReference type="CDD" id="cd04301">
    <property type="entry name" value="NAT_SF"/>
    <property type="match status" value="1"/>
</dbReference>
<evidence type="ECO:0000259" key="3">
    <source>
        <dbReference type="PROSITE" id="PS51186"/>
    </source>
</evidence>
<dbReference type="PANTHER" id="PTHR10545">
    <property type="entry name" value="DIAMINE N-ACETYLTRANSFERASE"/>
    <property type="match status" value="1"/>
</dbReference>
<dbReference type="InterPro" id="IPR016181">
    <property type="entry name" value="Acyl_CoA_acyltransferase"/>
</dbReference>
<dbReference type="InterPro" id="IPR000182">
    <property type="entry name" value="GNAT_dom"/>
</dbReference>
<dbReference type="Gene3D" id="3.40.630.30">
    <property type="match status" value="1"/>
</dbReference>
<dbReference type="InterPro" id="IPR051016">
    <property type="entry name" value="Diverse_Substrate_AcTransf"/>
</dbReference>
<dbReference type="EMBL" id="CP003107">
    <property type="protein sequence ID" value="AET58104.1"/>
    <property type="molecule type" value="Genomic_DNA"/>
</dbReference>
<dbReference type="KEGG" id="pta:HPL003_06705"/>